<gene>
    <name evidence="2" type="ORF">bsdcttw_27540</name>
</gene>
<evidence type="ECO:0000313" key="2">
    <source>
        <dbReference type="EMBL" id="BCJ99713.1"/>
    </source>
</evidence>
<dbReference type="EMBL" id="AP023368">
    <property type="protein sequence ID" value="BCJ99713.1"/>
    <property type="molecule type" value="Genomic_DNA"/>
</dbReference>
<dbReference type="RefSeq" id="WP_185255455.1">
    <property type="nucleotide sequence ID" value="NZ_AP023368.1"/>
</dbReference>
<reference evidence="2 3" key="1">
    <citation type="submission" date="2020-08" db="EMBL/GenBank/DDBJ databases">
        <title>Draft genome sequencing of an Anaerocolumna strain isolated from anoxic soil subjected to BSD treatment.</title>
        <authorList>
            <person name="Uek A."/>
            <person name="Tonouchi A."/>
        </authorList>
    </citation>
    <scope>NUCLEOTIDE SEQUENCE [LARGE SCALE GENOMIC DNA]</scope>
    <source>
        <strain evidence="2 3">CTTW</strain>
    </source>
</reference>
<proteinExistence type="predicted"/>
<evidence type="ECO:0000256" key="1">
    <source>
        <dbReference type="SAM" id="Phobius"/>
    </source>
</evidence>
<dbReference type="KEGG" id="acht:bsdcttw_27540"/>
<accession>A0A7I8DMQ8</accession>
<reference evidence="2 3" key="2">
    <citation type="submission" date="2020-08" db="EMBL/GenBank/DDBJ databases">
        <authorList>
            <person name="Ueki A."/>
            <person name="Tonouchi A."/>
        </authorList>
    </citation>
    <scope>NUCLEOTIDE SEQUENCE [LARGE SCALE GENOMIC DNA]</scope>
    <source>
        <strain evidence="2 3">CTTW</strain>
    </source>
</reference>
<keyword evidence="1" id="KW-0812">Transmembrane</keyword>
<evidence type="ECO:0000313" key="3">
    <source>
        <dbReference type="Proteomes" id="UP000515703"/>
    </source>
</evidence>
<feature type="transmembrane region" description="Helical" evidence="1">
    <location>
        <begin position="20"/>
        <end position="38"/>
    </location>
</feature>
<dbReference type="AlphaFoldDB" id="A0A7I8DMQ8"/>
<dbReference type="Proteomes" id="UP000515703">
    <property type="component" value="Chromosome"/>
</dbReference>
<keyword evidence="1" id="KW-1133">Transmembrane helix</keyword>
<keyword evidence="1" id="KW-0472">Membrane</keyword>
<sequence length="94" mass="11154">MKKQYSLNKKCKYHILKIGFLYAVLSLLFSIWEIYYILTGGERVSKLLVPFFGLLLCLVSGILLMLKDRRKYIRSRRKPQNSEEQVLSAKEYYV</sequence>
<name>A0A7I8DMQ8_9FIRM</name>
<keyword evidence="3" id="KW-1185">Reference proteome</keyword>
<feature type="transmembrane region" description="Helical" evidence="1">
    <location>
        <begin position="44"/>
        <end position="66"/>
    </location>
</feature>
<organism evidence="2 3">
    <name type="scientific">Anaerocolumna chitinilytica</name>
    <dbReference type="NCBI Taxonomy" id="1727145"/>
    <lineage>
        <taxon>Bacteria</taxon>
        <taxon>Bacillati</taxon>
        <taxon>Bacillota</taxon>
        <taxon>Clostridia</taxon>
        <taxon>Lachnospirales</taxon>
        <taxon>Lachnospiraceae</taxon>
        <taxon>Anaerocolumna</taxon>
    </lineage>
</organism>
<protein>
    <submittedName>
        <fullName evidence="2">Uncharacterized protein</fullName>
    </submittedName>
</protein>